<accession>A0ACC0MIL6</accession>
<keyword evidence="2" id="KW-1185">Reference proteome</keyword>
<sequence length="613" mass="66190">MRRKMGERRTKEGDGKKTRTEWPSVKPKSNLYITRLKDTDLFTVQNFFTSVESKAFIKAAELIGFVHQGSLGPTKGEAYRDNDRISLNDPVLADSIWKSGLNDLFSGLKIRGKVAVGLNPNIRFYRYKVGQRFGRHVDASTDLGEGKRTYYTLLIYLSGGFKLKSKSHQRSPQDSSETLGGGETVFYDSTNDIVAEVPPTEGMALLHIHGYNCMLHEARNVPPCILIDVFLTHNMPQYLFPTIKRSKTVLRRVNECVMLGSSFELNLCIGLADLKRVLIKVGLVQFRLNMASVDDDNDENSGILSSDPLLGGTPEYTITAVGPPSEAAEQRSQGAIVPSLKEEPSDSELEGSIPVGVMPIMSASMGKSMVVAQPKRSSKDRHTKVEGRGRRVRMPATCAARIFQLTRELGHKSDGETINWLLERAEPAIIQATGTGTIPAIAVSVNGTLKIPTTPTAPSAEDGEATKKKRKRACNSEFYDVNTSGLSNYAPVTPQPHGLVPVWAVGGGPGGAFFMIPPASNHQPQLWAIPARPISNFVSGVGFGGGGGEVLQCAVGSGSSSGDASGKVSVMAPCSSSSTATTTQMLRDFSLEVYDKKELQFMVSSGGDQAAPS</sequence>
<comment type="caution">
    <text evidence="1">The sequence shown here is derived from an EMBL/GenBank/DDBJ whole genome shotgun (WGS) entry which is preliminary data.</text>
</comment>
<evidence type="ECO:0000313" key="1">
    <source>
        <dbReference type="EMBL" id="KAI8540327.1"/>
    </source>
</evidence>
<organism evidence="1 2">
    <name type="scientific">Rhododendron molle</name>
    <name type="common">Chinese azalea</name>
    <name type="synonym">Azalea mollis</name>
    <dbReference type="NCBI Taxonomy" id="49168"/>
    <lineage>
        <taxon>Eukaryota</taxon>
        <taxon>Viridiplantae</taxon>
        <taxon>Streptophyta</taxon>
        <taxon>Embryophyta</taxon>
        <taxon>Tracheophyta</taxon>
        <taxon>Spermatophyta</taxon>
        <taxon>Magnoliopsida</taxon>
        <taxon>eudicotyledons</taxon>
        <taxon>Gunneridae</taxon>
        <taxon>Pentapetalae</taxon>
        <taxon>asterids</taxon>
        <taxon>Ericales</taxon>
        <taxon>Ericaceae</taxon>
        <taxon>Ericoideae</taxon>
        <taxon>Rhodoreae</taxon>
        <taxon>Rhododendron</taxon>
    </lineage>
</organism>
<dbReference type="Proteomes" id="UP001062846">
    <property type="component" value="Chromosome 9"/>
</dbReference>
<reference evidence="1" key="1">
    <citation type="submission" date="2022-02" db="EMBL/GenBank/DDBJ databases">
        <title>Plant Genome Project.</title>
        <authorList>
            <person name="Zhang R.-G."/>
        </authorList>
    </citation>
    <scope>NUCLEOTIDE SEQUENCE</scope>
    <source>
        <strain evidence="1">AT1</strain>
    </source>
</reference>
<name>A0ACC0MIL6_RHOML</name>
<protein>
    <submittedName>
        <fullName evidence="1">Uncharacterized protein</fullName>
    </submittedName>
</protein>
<gene>
    <name evidence="1" type="ORF">RHMOL_Rhmol09G0254300</name>
</gene>
<dbReference type="EMBL" id="CM046396">
    <property type="protein sequence ID" value="KAI8540327.1"/>
    <property type="molecule type" value="Genomic_DNA"/>
</dbReference>
<evidence type="ECO:0000313" key="2">
    <source>
        <dbReference type="Proteomes" id="UP001062846"/>
    </source>
</evidence>
<proteinExistence type="predicted"/>